<dbReference type="STRING" id="1227493.C483_00795"/>
<gene>
    <name evidence="3" type="ORF">C483_00795</name>
</gene>
<comment type="caution">
    <text evidence="3">The sequence shown here is derived from an EMBL/GenBank/DDBJ whole genome shotgun (WGS) entry which is preliminary data.</text>
</comment>
<dbReference type="InterPro" id="IPR003362">
    <property type="entry name" value="Bact_transf"/>
</dbReference>
<organism evidence="3 4">
    <name type="scientific">Natrialba hulunbeirensis JCM 10989</name>
    <dbReference type="NCBI Taxonomy" id="1227493"/>
    <lineage>
        <taxon>Archaea</taxon>
        <taxon>Methanobacteriati</taxon>
        <taxon>Methanobacteriota</taxon>
        <taxon>Stenosarchaea group</taxon>
        <taxon>Halobacteria</taxon>
        <taxon>Halobacteriales</taxon>
        <taxon>Natrialbaceae</taxon>
        <taxon>Natrialba</taxon>
    </lineage>
</organism>
<dbReference type="OrthoDB" id="340745at2157"/>
<dbReference type="EMBL" id="AOIM01000006">
    <property type="protein sequence ID" value="ELY95772.1"/>
    <property type="molecule type" value="Genomic_DNA"/>
</dbReference>
<dbReference type="GO" id="GO:0016780">
    <property type="term" value="F:phosphotransferase activity, for other substituted phosphate groups"/>
    <property type="evidence" value="ECO:0007669"/>
    <property type="project" value="TreeGrafter"/>
</dbReference>
<keyword evidence="1" id="KW-0472">Membrane</keyword>
<feature type="transmembrane region" description="Helical" evidence="1">
    <location>
        <begin position="298"/>
        <end position="319"/>
    </location>
</feature>
<dbReference type="Proteomes" id="UP000011519">
    <property type="component" value="Unassembled WGS sequence"/>
</dbReference>
<keyword evidence="1" id="KW-0812">Transmembrane</keyword>
<dbReference type="PANTHER" id="PTHR30576">
    <property type="entry name" value="COLANIC BIOSYNTHESIS UDP-GLUCOSE LIPID CARRIER TRANSFERASE"/>
    <property type="match status" value="1"/>
</dbReference>
<evidence type="ECO:0000259" key="2">
    <source>
        <dbReference type="Pfam" id="PF02397"/>
    </source>
</evidence>
<keyword evidence="4" id="KW-1185">Reference proteome</keyword>
<feature type="transmembrane region" description="Helical" evidence="1">
    <location>
        <begin position="115"/>
        <end position="134"/>
    </location>
</feature>
<name>M0AD31_9EURY</name>
<evidence type="ECO:0000313" key="3">
    <source>
        <dbReference type="EMBL" id="ELY95772.1"/>
    </source>
</evidence>
<proteinExistence type="predicted"/>
<dbReference type="RefSeq" id="WP_006651437.1">
    <property type="nucleotide sequence ID" value="NZ_AOIM01000006.1"/>
</dbReference>
<sequence>MLTGWQYRLASVAGVVALTTIALAVANHPTMQLLFTTHIPVFNRLEVIVLSGGAFSWALLLTVLAVIGCLLPLYKPRPRRVLDTIFLTQKRVLVAGFALASLGYFNWSYRLPRATLVMTIGLLTAVLPLWFVWIRRRPTRDPDRLLLVGDDLEQMNGISASISMPILGYLCPSVLSLHRDGEPAADGGLVLQQSGETASADAPFTHLGGLERIGGLSRLETVLLEYDIDTVVLAFRHADRAEFFGALDACHDHGVDVRVHRKYADRVLATDGTIGQLVEVEIEPWDPMDHLFKRVFDVVFALVGLFLAIPLIAAISLAIKLDSPGPVLYSQDRTAGFGETFPVYKFRTMVPEGESAVPSSDTENDRITHVGRFLRKTHLDELPQLWSILRGDMSVVGPRAAWTEEEVLLEEDAPAWRKRWFVKPGLTGLAQVNGAKSTDPQTKLRYDLEYIRRQSFWLDLKLVIRQCWGVVRDLWLTVWR</sequence>
<keyword evidence="3" id="KW-0808">Transferase</keyword>
<feature type="transmembrane region" description="Helical" evidence="1">
    <location>
        <begin position="48"/>
        <end position="71"/>
    </location>
</feature>
<feature type="domain" description="Bacterial sugar transferase" evidence="2">
    <location>
        <begin position="293"/>
        <end position="471"/>
    </location>
</feature>
<dbReference type="Pfam" id="PF02397">
    <property type="entry name" value="Bac_transf"/>
    <property type="match status" value="1"/>
</dbReference>
<feature type="transmembrane region" description="Helical" evidence="1">
    <location>
        <begin position="92"/>
        <end position="109"/>
    </location>
</feature>
<accession>M0AD31</accession>
<dbReference type="PANTHER" id="PTHR30576:SF0">
    <property type="entry name" value="UNDECAPRENYL-PHOSPHATE N-ACETYLGALACTOSAMINYL 1-PHOSPHATE TRANSFERASE-RELATED"/>
    <property type="match status" value="1"/>
</dbReference>
<evidence type="ECO:0000313" key="4">
    <source>
        <dbReference type="Proteomes" id="UP000011519"/>
    </source>
</evidence>
<dbReference type="PATRIC" id="fig|1227493.4.peg.144"/>
<evidence type="ECO:0000256" key="1">
    <source>
        <dbReference type="SAM" id="Phobius"/>
    </source>
</evidence>
<protein>
    <submittedName>
        <fullName evidence="3">Exopolysaccharide biosynthesis polyprenyl glycosylphosphotransferase</fullName>
    </submittedName>
</protein>
<keyword evidence="1" id="KW-1133">Transmembrane helix</keyword>
<dbReference type="AlphaFoldDB" id="M0AD31"/>
<reference evidence="3 4" key="1">
    <citation type="journal article" date="2014" name="PLoS Genet.">
        <title>Phylogenetically driven sequencing of extremely halophilic archaea reveals strategies for static and dynamic osmo-response.</title>
        <authorList>
            <person name="Becker E.A."/>
            <person name="Seitzer P.M."/>
            <person name="Tritt A."/>
            <person name="Larsen D."/>
            <person name="Krusor M."/>
            <person name="Yao A.I."/>
            <person name="Wu D."/>
            <person name="Madern D."/>
            <person name="Eisen J.A."/>
            <person name="Darling A.E."/>
            <person name="Facciotti M.T."/>
        </authorList>
    </citation>
    <scope>NUCLEOTIDE SEQUENCE [LARGE SCALE GENOMIC DNA]</scope>
    <source>
        <strain evidence="3 4">JCM 10989</strain>
    </source>
</reference>